<gene>
    <name evidence="5" type="ORF">ACFP5Y_05135</name>
</gene>
<dbReference type="PANTHER" id="PTHR21600">
    <property type="entry name" value="MITOCHONDRIAL RNA PSEUDOURIDINE SYNTHASE"/>
    <property type="match status" value="1"/>
</dbReference>
<protein>
    <recommendedName>
        <fullName evidence="3">Pseudouridine synthase</fullName>
        <ecNumber evidence="3">5.4.99.-</ecNumber>
    </recommendedName>
</protein>
<evidence type="ECO:0000256" key="1">
    <source>
        <dbReference type="ARBA" id="ARBA00000073"/>
    </source>
</evidence>
<dbReference type="InterPro" id="IPR006145">
    <property type="entry name" value="PsdUridine_synth_RsuA/RluA"/>
</dbReference>
<dbReference type="PROSITE" id="PS01129">
    <property type="entry name" value="PSI_RLU"/>
    <property type="match status" value="1"/>
</dbReference>
<evidence type="ECO:0000259" key="4">
    <source>
        <dbReference type="Pfam" id="PF00849"/>
    </source>
</evidence>
<dbReference type="PANTHER" id="PTHR21600:SF35">
    <property type="entry name" value="PSEUDOURIDINE SYNTHASE"/>
    <property type="match status" value="1"/>
</dbReference>
<organism evidence="5 6">
    <name type="scientific">Lactiplantibacillus daowaiensis</name>
    <dbReference type="NCBI Taxonomy" id="2559918"/>
    <lineage>
        <taxon>Bacteria</taxon>
        <taxon>Bacillati</taxon>
        <taxon>Bacillota</taxon>
        <taxon>Bacilli</taxon>
        <taxon>Lactobacillales</taxon>
        <taxon>Lactobacillaceae</taxon>
        <taxon>Lactiplantibacillus</taxon>
    </lineage>
</organism>
<feature type="domain" description="Pseudouridine synthase RsuA/RluA-like" evidence="4">
    <location>
        <begin position="85"/>
        <end position="236"/>
    </location>
</feature>
<dbReference type="EC" id="5.4.99.-" evidence="3"/>
<dbReference type="InterPro" id="IPR006224">
    <property type="entry name" value="PsdUridine_synth_RluA-like_CS"/>
</dbReference>
<dbReference type="RefSeq" id="WP_137628475.1">
    <property type="nucleotide sequence ID" value="NZ_BJDJ01000009.1"/>
</dbReference>
<name>A0ABW1RZM5_9LACO</name>
<keyword evidence="6" id="KW-1185">Reference proteome</keyword>
<dbReference type="Pfam" id="PF00849">
    <property type="entry name" value="PseudoU_synth_2"/>
    <property type="match status" value="1"/>
</dbReference>
<dbReference type="InterPro" id="IPR006225">
    <property type="entry name" value="PsdUridine_synth_RluC/D"/>
</dbReference>
<accession>A0ABW1RZM5</accession>
<reference evidence="6" key="1">
    <citation type="journal article" date="2019" name="Int. J. Syst. Evol. Microbiol.">
        <title>The Global Catalogue of Microorganisms (GCM) 10K type strain sequencing project: providing services to taxonomists for standard genome sequencing and annotation.</title>
        <authorList>
            <consortium name="The Broad Institute Genomics Platform"/>
            <consortium name="The Broad Institute Genome Sequencing Center for Infectious Disease"/>
            <person name="Wu L."/>
            <person name="Ma J."/>
        </authorList>
    </citation>
    <scope>NUCLEOTIDE SEQUENCE [LARGE SCALE GENOMIC DNA]</scope>
    <source>
        <strain evidence="6">CCM 8933</strain>
    </source>
</reference>
<sequence length="293" mass="32016">MEFEWQHHGDAVSMKHFLTTHGISMRLIKAVKHGDGQFIVNQQVQTGVITVQAGDVAGIRLPDEAADPSVTISEQPITVIYEDANWLVVNKPAGLTSVPGPSNRTDTLVNRVKGYLVAHQAPNQKPHLITRLDRDTSGLVLVAKHRVAQSMTTWAPMAATIKKTYLAWVTGQLTPASGTIDAPIGQVDAQPRRVVTDSGQKAVTKYWVQTTYPTATQVKLQLVTGRTHQIRVHLTHLGHPLLGDALYGGPMALIKRQALHAATLQLTDPFTGHDFSWQAPLPADLTQLVNQLK</sequence>
<proteinExistence type="inferred from homology"/>
<evidence type="ECO:0000313" key="6">
    <source>
        <dbReference type="Proteomes" id="UP001596282"/>
    </source>
</evidence>
<comment type="catalytic activity">
    <reaction evidence="1 3">
        <text>a uridine in RNA = a pseudouridine in RNA</text>
        <dbReference type="Rhea" id="RHEA:48348"/>
        <dbReference type="Rhea" id="RHEA-COMP:12068"/>
        <dbReference type="Rhea" id="RHEA-COMP:12069"/>
        <dbReference type="ChEBI" id="CHEBI:65314"/>
        <dbReference type="ChEBI" id="CHEBI:65315"/>
    </reaction>
</comment>
<keyword evidence="3 5" id="KW-0413">Isomerase</keyword>
<dbReference type="Gene3D" id="3.30.2350.10">
    <property type="entry name" value="Pseudouridine synthase"/>
    <property type="match status" value="1"/>
</dbReference>
<dbReference type="SUPFAM" id="SSF55120">
    <property type="entry name" value="Pseudouridine synthase"/>
    <property type="match status" value="1"/>
</dbReference>
<evidence type="ECO:0000313" key="5">
    <source>
        <dbReference type="EMBL" id="MFC6180605.1"/>
    </source>
</evidence>
<comment type="caution">
    <text evidence="5">The sequence shown here is derived from an EMBL/GenBank/DDBJ whole genome shotgun (WGS) entry which is preliminary data.</text>
</comment>
<dbReference type="GO" id="GO:0016853">
    <property type="term" value="F:isomerase activity"/>
    <property type="evidence" value="ECO:0007669"/>
    <property type="project" value="UniProtKB-KW"/>
</dbReference>
<dbReference type="CDD" id="cd02869">
    <property type="entry name" value="PseudoU_synth_RluA_like"/>
    <property type="match status" value="1"/>
</dbReference>
<comment type="similarity">
    <text evidence="2 3">Belongs to the pseudouridine synthase RluA family.</text>
</comment>
<comment type="function">
    <text evidence="3">Responsible for synthesis of pseudouridine from uracil.</text>
</comment>
<dbReference type="NCBIfam" id="TIGR00005">
    <property type="entry name" value="rluA_subfam"/>
    <property type="match status" value="1"/>
</dbReference>
<dbReference type="InterPro" id="IPR020103">
    <property type="entry name" value="PsdUridine_synth_cat_dom_sf"/>
</dbReference>
<dbReference type="Proteomes" id="UP001596282">
    <property type="component" value="Unassembled WGS sequence"/>
</dbReference>
<evidence type="ECO:0000256" key="2">
    <source>
        <dbReference type="ARBA" id="ARBA00010876"/>
    </source>
</evidence>
<dbReference type="EMBL" id="JBHSSC010000014">
    <property type="protein sequence ID" value="MFC6180605.1"/>
    <property type="molecule type" value="Genomic_DNA"/>
</dbReference>
<evidence type="ECO:0000256" key="3">
    <source>
        <dbReference type="RuleBase" id="RU362028"/>
    </source>
</evidence>
<dbReference type="InterPro" id="IPR050188">
    <property type="entry name" value="RluA_PseudoU_synthase"/>
</dbReference>